<dbReference type="Proteomes" id="UP001139682">
    <property type="component" value="Unassembled WGS sequence"/>
</dbReference>
<dbReference type="Pfam" id="PF10976">
    <property type="entry name" value="DUF2790"/>
    <property type="match status" value="1"/>
</dbReference>
<dbReference type="EMBL" id="JALGRD010000004">
    <property type="protein sequence ID" value="MCJ0973599.1"/>
    <property type="molecule type" value="Genomic_DNA"/>
</dbReference>
<keyword evidence="3" id="KW-1185">Reference proteome</keyword>
<dbReference type="AlphaFoldDB" id="A0A9X1W582"/>
<feature type="chain" id="PRO_5040784634" evidence="1">
    <location>
        <begin position="21"/>
        <end position="86"/>
    </location>
</feature>
<organism evidence="2 3">
    <name type="scientific">Stutzerimonas marianensis</name>
    <dbReference type="NCBI Taxonomy" id="2929513"/>
    <lineage>
        <taxon>Bacteria</taxon>
        <taxon>Pseudomonadati</taxon>
        <taxon>Pseudomonadota</taxon>
        <taxon>Gammaproteobacteria</taxon>
        <taxon>Pseudomonadales</taxon>
        <taxon>Pseudomonadaceae</taxon>
        <taxon>Stutzerimonas</taxon>
    </lineage>
</organism>
<dbReference type="Gene3D" id="2.30.140.50">
    <property type="entry name" value="Protein of unknown function DUF2790"/>
    <property type="match status" value="1"/>
</dbReference>
<protein>
    <submittedName>
        <fullName evidence="2">DUF2790 domain-containing protein</fullName>
    </submittedName>
</protein>
<comment type="caution">
    <text evidence="2">The sequence shown here is derived from an EMBL/GenBank/DDBJ whole genome shotgun (WGS) entry which is preliminary data.</text>
</comment>
<reference evidence="2" key="1">
    <citation type="submission" date="2022-03" db="EMBL/GenBank/DDBJ databases">
        <title>Pseudomonas marianensis sp. nov., a marine bacterium isolated from deep-sea sediments of the Mariana Trench.</title>
        <authorList>
            <person name="Wei Y."/>
        </authorList>
    </citation>
    <scope>NUCLEOTIDE SEQUENCE</scope>
    <source>
        <strain evidence="2">PS1</strain>
    </source>
</reference>
<keyword evidence="1" id="KW-0732">Signal</keyword>
<evidence type="ECO:0000256" key="1">
    <source>
        <dbReference type="SAM" id="SignalP"/>
    </source>
</evidence>
<accession>A0A9X1W582</accession>
<proteinExistence type="predicted"/>
<sequence length="86" mass="9275">MNKFFYVAVLSATVATSAFAKSDRSDEVADPVKYHYGMNLDVERVISVTDTSDKAGVVPVTMVYEDSQGNVKSIEFSQVGRFGSGG</sequence>
<evidence type="ECO:0000313" key="3">
    <source>
        <dbReference type="Proteomes" id="UP001139682"/>
    </source>
</evidence>
<dbReference type="InterPro" id="IPR021245">
    <property type="entry name" value="DUF2790"/>
</dbReference>
<evidence type="ECO:0000313" key="2">
    <source>
        <dbReference type="EMBL" id="MCJ0973599.1"/>
    </source>
</evidence>
<name>A0A9X1W582_9GAMM</name>
<dbReference type="RefSeq" id="WP_243605718.1">
    <property type="nucleotide sequence ID" value="NZ_JALGRD010000004.1"/>
</dbReference>
<feature type="signal peptide" evidence="1">
    <location>
        <begin position="1"/>
        <end position="20"/>
    </location>
</feature>
<gene>
    <name evidence="2" type="ORF">MST27_09495</name>
</gene>